<dbReference type="Pfam" id="PF04006">
    <property type="entry name" value="Mpp10"/>
    <property type="match status" value="1"/>
</dbReference>
<evidence type="ECO:0000313" key="9">
    <source>
        <dbReference type="EMBL" id="KAF7504843.1"/>
    </source>
</evidence>
<dbReference type="EMBL" id="JAACFV010000125">
    <property type="protein sequence ID" value="KAF7504843.1"/>
    <property type="molecule type" value="Genomic_DNA"/>
</dbReference>
<dbReference type="GO" id="GO:0032040">
    <property type="term" value="C:small-subunit processome"/>
    <property type="evidence" value="ECO:0007669"/>
    <property type="project" value="TreeGrafter"/>
</dbReference>
<keyword evidence="10" id="KW-1185">Reference proteome</keyword>
<feature type="compositionally biased region" description="Acidic residues" evidence="8">
    <location>
        <begin position="194"/>
        <end position="217"/>
    </location>
</feature>
<dbReference type="OrthoDB" id="445326at2759"/>
<feature type="compositionally biased region" description="Acidic residues" evidence="8">
    <location>
        <begin position="158"/>
        <end position="187"/>
    </location>
</feature>
<dbReference type="GO" id="GO:0034457">
    <property type="term" value="C:Mpp10 complex"/>
    <property type="evidence" value="ECO:0007669"/>
    <property type="project" value="UniProtKB-UniRule"/>
</dbReference>
<name>A0A8H7A969_9EURO</name>
<evidence type="ECO:0000313" key="10">
    <source>
        <dbReference type="Proteomes" id="UP000606974"/>
    </source>
</evidence>
<evidence type="ECO:0000256" key="4">
    <source>
        <dbReference type="ARBA" id="ARBA00023242"/>
    </source>
</evidence>
<keyword evidence="2 7" id="KW-0690">Ribosome biogenesis</keyword>
<dbReference type="PANTHER" id="PTHR17039">
    <property type="entry name" value="U3 SMALL NUCLEOLAR RIBONUCLEOPROTEIN PROTEIN MPP10"/>
    <property type="match status" value="1"/>
</dbReference>
<evidence type="ECO:0000256" key="3">
    <source>
        <dbReference type="ARBA" id="ARBA00022552"/>
    </source>
</evidence>
<comment type="function">
    <text evidence="7">Involved in nucleolar processing of pre-18S ribosomal RNA.</text>
</comment>
<feature type="compositionally biased region" description="Acidic residues" evidence="8">
    <location>
        <begin position="395"/>
        <end position="412"/>
    </location>
</feature>
<accession>A0A8H7A969</accession>
<feature type="compositionally biased region" description="Basic and acidic residues" evidence="8">
    <location>
        <begin position="715"/>
        <end position="735"/>
    </location>
</feature>
<feature type="compositionally biased region" description="Basic and acidic residues" evidence="8">
    <location>
        <begin position="684"/>
        <end position="706"/>
    </location>
</feature>
<feature type="compositionally biased region" description="Basic and acidic residues" evidence="8">
    <location>
        <begin position="649"/>
        <end position="660"/>
    </location>
</feature>
<sequence>MAATIAPITNGDTYFDPHQDILAALSTSPHSFLQPTSALHAAAIIAAKSFLDPLASSVSEAQELRKRGNRRKRKRSAYEANSVGKVLQLREVYTDGFGIGQIWEQAKRILDAAQDEVQRDLKNIQTSQDTTNGVIGKPQQGMGGTEIVPFDESALETVSDEPQDDLDVATGGDVDDDHELYDGEDIQQEAMHTEDDEDMEDDDDIGGMQDSEEEYSETEGTPQVYVPDPNGLNDGFFSIDDFNKRSQFLEQQDAMGEEDNPSDEDEIDWDADPLAAPLPSTSGKKELKADNATEGEDGDGPTFSDTDLDGISEEDHGEEDNLDLADGMSGLENTNDIKYADFFEPPAQKPSKSKRMRALPKTQPPPRPAADVETPDVIANDIQRAISDVRRDLLDSEEEASSTDQDDDDDDEQPIKPSVKTLSTHEKQRAKILSEIRRLEAAAISKRDWTLSGEARAADRPLNSLIEEDLEFERAGKPVPVITAEVSEEIEALIKRRIVAREFDEVVRRRPEALGASGSARRGRVEIDDTRPSQGLADVYEAEHLKATDPGYVDKRSTALKKQHAEIARLWKDVSAKLDVLSNWHFKPKRAEVSVQVVGDKPTISMEDARPGAADGGGMESRLAPQEIYTPGEEGKARGEVMGKSGMARSKEEMTKEEKLRKRRREKERAKKQKGSEAAISQQEPKRRGRNAEKAQEKKTILDQLRKGGVKVIGKKGDVEAIDGKKRKGNSEAESRSTAYKL</sequence>
<reference evidence="9" key="1">
    <citation type="submission" date="2020-02" db="EMBL/GenBank/DDBJ databases">
        <authorList>
            <person name="Palmer J.M."/>
        </authorList>
    </citation>
    <scope>NUCLEOTIDE SEQUENCE</scope>
    <source>
        <strain evidence="9">EPUS1.4</strain>
        <tissue evidence="9">Thallus</tissue>
    </source>
</reference>
<evidence type="ECO:0000256" key="5">
    <source>
        <dbReference type="ARBA" id="ARBA00023274"/>
    </source>
</evidence>
<proteinExistence type="inferred from homology"/>
<evidence type="ECO:0000256" key="6">
    <source>
        <dbReference type="ARBA" id="ARBA00029455"/>
    </source>
</evidence>
<evidence type="ECO:0000256" key="8">
    <source>
        <dbReference type="SAM" id="MobiDB-lite"/>
    </source>
</evidence>
<comment type="similarity">
    <text evidence="6 7">Belongs to the MPP10 family.</text>
</comment>
<comment type="caution">
    <text evidence="9">The sequence shown here is derived from an EMBL/GenBank/DDBJ whole genome shotgun (WGS) entry which is preliminary data.</text>
</comment>
<dbReference type="GO" id="GO:0005732">
    <property type="term" value="C:sno(s)RNA-containing ribonucleoprotein complex"/>
    <property type="evidence" value="ECO:0007669"/>
    <property type="project" value="UniProtKB-UniRule"/>
</dbReference>
<dbReference type="GO" id="GO:0006364">
    <property type="term" value="P:rRNA processing"/>
    <property type="evidence" value="ECO:0007669"/>
    <property type="project" value="UniProtKB-KW"/>
</dbReference>
<feature type="region of interest" description="Disordered" evidence="8">
    <location>
        <begin position="158"/>
        <end position="427"/>
    </location>
</feature>
<comment type="subcellular location">
    <subcellularLocation>
        <location evidence="1 7">Nucleus</location>
        <location evidence="1 7">Nucleolus</location>
    </subcellularLocation>
</comment>
<dbReference type="PANTHER" id="PTHR17039:SF0">
    <property type="entry name" value="U3 SMALL NUCLEOLAR RIBONUCLEOPROTEIN PROTEIN MPP10"/>
    <property type="match status" value="1"/>
</dbReference>
<dbReference type="InterPro" id="IPR012173">
    <property type="entry name" value="Mpp10"/>
</dbReference>
<dbReference type="AlphaFoldDB" id="A0A8H7A969"/>
<evidence type="ECO:0000256" key="1">
    <source>
        <dbReference type="ARBA" id="ARBA00004604"/>
    </source>
</evidence>
<evidence type="ECO:0000256" key="2">
    <source>
        <dbReference type="ARBA" id="ARBA00022517"/>
    </source>
</evidence>
<keyword evidence="3 7" id="KW-0698">rRNA processing</keyword>
<evidence type="ECO:0000256" key="7">
    <source>
        <dbReference type="PIRNR" id="PIRNR017300"/>
    </source>
</evidence>
<feature type="compositionally biased region" description="Acidic residues" evidence="8">
    <location>
        <begin position="306"/>
        <end position="323"/>
    </location>
</feature>
<dbReference type="Proteomes" id="UP000606974">
    <property type="component" value="Unassembled WGS sequence"/>
</dbReference>
<dbReference type="PIRSF" id="PIRSF017300">
    <property type="entry name" value="snoRNP_Mpp10"/>
    <property type="match status" value="1"/>
</dbReference>
<keyword evidence="4 7" id="KW-0539">Nucleus</keyword>
<protein>
    <recommendedName>
        <fullName evidence="7">U3 small nucleolar ribonucleoprotein protein MPP10</fullName>
    </recommendedName>
</protein>
<organism evidence="9 10">
    <name type="scientific">Endocarpon pusillum</name>
    <dbReference type="NCBI Taxonomy" id="364733"/>
    <lineage>
        <taxon>Eukaryota</taxon>
        <taxon>Fungi</taxon>
        <taxon>Dikarya</taxon>
        <taxon>Ascomycota</taxon>
        <taxon>Pezizomycotina</taxon>
        <taxon>Eurotiomycetes</taxon>
        <taxon>Chaetothyriomycetidae</taxon>
        <taxon>Verrucariales</taxon>
        <taxon>Verrucariaceae</taxon>
        <taxon>Endocarpon</taxon>
    </lineage>
</organism>
<feature type="compositionally biased region" description="Acidic residues" evidence="8">
    <location>
        <begin position="255"/>
        <end position="271"/>
    </location>
</feature>
<feature type="compositionally biased region" description="Basic residues" evidence="8">
    <location>
        <begin position="661"/>
        <end position="673"/>
    </location>
</feature>
<gene>
    <name evidence="9" type="ORF">GJ744_001641</name>
</gene>
<keyword evidence="5 7" id="KW-0687">Ribonucleoprotein</keyword>
<feature type="region of interest" description="Disordered" evidence="8">
    <location>
        <begin position="602"/>
        <end position="742"/>
    </location>
</feature>